<dbReference type="Pfam" id="PF00873">
    <property type="entry name" value="ACR_tran"/>
    <property type="match status" value="1"/>
</dbReference>
<feature type="transmembrane region" description="Helical" evidence="1">
    <location>
        <begin position="358"/>
        <end position="378"/>
    </location>
</feature>
<feature type="domain" description="SSD" evidence="2">
    <location>
        <begin position="361"/>
        <end position="486"/>
    </location>
</feature>
<dbReference type="InterPro" id="IPR000731">
    <property type="entry name" value="SSD"/>
</dbReference>
<gene>
    <name evidence="3" type="ordered locus">TherJR_0933</name>
</gene>
<dbReference type="PANTHER" id="PTHR32063">
    <property type="match status" value="1"/>
</dbReference>
<sequence>MKVTELAIKKPVAMTMIIMFFVVLGLFSYTKLGADLFPKANMPFVTITSIYPGAGTEEMESQVVDPIEEQVSSISGLKKVASYINEGVATTVLEFTMSTDADVAVSDTQKAVDAVLIKLPRDMDKPLVQKVDLNAEPVITIAVSGERSLNEIYEIARDKIKDRLESVPGVATVNIVGGQEREILVEVDRNRLAAYGLSVNQVIQRLSLENHNVPSGKIKQTDRNYNIRLLGEFTELREIEDLLIPLPTGGTIPLKDIAKVSDTFKEMERLSRLNKKEAVAILVQKQSDASIVDTAEGIRKELESIKKDVPGDIKIVISDDTSTFITNSLADTKRTLVEGVVMTGIVLLFFLREWRSLVIVMLAIPTSIIATFMMMYFFGFTFNMLSLMGLSLCVGILVDDSIVVLENIHRHLQMGKSAEQAAIDGRGEIGMAAVAITLSDVVVFGPIAFMTGMVGQMFRQFGLTVVVATLFSLFVSFTLTPMLAAKFYKNHSGDKEEKRTNRLWAWVGVKTNALGHRVVSFYRSLLKWSLQHRLKVLLVVVAGIAASISLLFTGAIGGEFISNTDQSKFSIVLELTPGTPLQKTDQVVKEFEDRLAKIPEVESYFSMVGLGGGAVAPGNASHRAKIYVNLVAKNKRDKTVWQIVDEVRKWDNLFPGVEMKVAEAALPGMAYMEAPIIIELSGPDSDTLVRMAGQMKEITEKTPGTLEVKSSWEENGQPEIQVKVNREKAALYGLSAGEIAQALRAAMAGEVATQYREKGKEYDITVKLTDIDRNNVEELGNTTVTNYRGETVLLKEVADLSYGEGPTQIRHKNRQRMIAITCDYKGASLAEIRKSLDAGFAKLDLPPGFKIEYDGDVKQMDDSNADLIQALVLSLILVYMILTILYESFLTPFIRMLSLPCGIIGAMIALAITGTNLDMMSLIGIIMLDGLAAKNGTLLIDYTNTLMERGLSLRDALLEAGTTRLRPIFMTSVTMIFGMLPTALAFAEGSEIRKGMGIVLVGGLITSTILTPILIPVAYTLIDDFKNRFFKGRRKKEAISAGA</sequence>
<dbReference type="PROSITE" id="PS50156">
    <property type="entry name" value="SSD"/>
    <property type="match status" value="1"/>
</dbReference>
<feature type="transmembrane region" description="Helical" evidence="1">
    <location>
        <begin position="968"/>
        <end position="986"/>
    </location>
</feature>
<keyword evidence="1" id="KW-0472">Membrane</keyword>
<dbReference type="Gene3D" id="3.30.70.1320">
    <property type="entry name" value="Multidrug efflux transporter AcrB pore domain like"/>
    <property type="match status" value="1"/>
</dbReference>
<reference evidence="3 4" key="1">
    <citation type="submission" date="2010-05" db="EMBL/GenBank/DDBJ databases">
        <title>Complete sequence of Thermincola sp. JR.</title>
        <authorList>
            <consortium name="US DOE Joint Genome Institute"/>
            <person name="Lucas S."/>
            <person name="Copeland A."/>
            <person name="Lapidus A."/>
            <person name="Cheng J.-F."/>
            <person name="Bruce D."/>
            <person name="Goodwin L."/>
            <person name="Pitluck S."/>
            <person name="Chertkov O."/>
            <person name="Detter J.C."/>
            <person name="Han C."/>
            <person name="Tapia R."/>
            <person name="Land M."/>
            <person name="Hauser L."/>
            <person name="Kyrpides N."/>
            <person name="Mikhailova N."/>
            <person name="Hazen T.C."/>
            <person name="Woyke T."/>
        </authorList>
    </citation>
    <scope>NUCLEOTIDE SEQUENCE [LARGE SCALE GENOMIC DNA]</scope>
    <source>
        <strain evidence="3 4">JR</strain>
    </source>
</reference>
<dbReference type="RefSeq" id="WP_013119818.1">
    <property type="nucleotide sequence ID" value="NC_014152.1"/>
</dbReference>
<feature type="transmembrane region" description="Helical" evidence="1">
    <location>
        <begin position="461"/>
        <end position="485"/>
    </location>
</feature>
<dbReference type="STRING" id="635013.TherJR_0933"/>
<protein>
    <submittedName>
        <fullName evidence="3">Acriflavin resistance protein</fullName>
    </submittedName>
</protein>
<keyword evidence="1" id="KW-1133">Transmembrane helix</keyword>
<dbReference type="Gene3D" id="3.30.70.1430">
    <property type="entry name" value="Multidrug efflux transporter AcrB pore domain"/>
    <property type="match status" value="2"/>
</dbReference>
<proteinExistence type="predicted"/>
<organism evidence="3 4">
    <name type="scientific">Thermincola potens (strain JR)</name>
    <dbReference type="NCBI Taxonomy" id="635013"/>
    <lineage>
        <taxon>Bacteria</taxon>
        <taxon>Bacillati</taxon>
        <taxon>Bacillota</taxon>
        <taxon>Clostridia</taxon>
        <taxon>Eubacteriales</taxon>
        <taxon>Thermincolaceae</taxon>
        <taxon>Thermincola</taxon>
    </lineage>
</organism>
<dbReference type="InterPro" id="IPR001036">
    <property type="entry name" value="Acrflvin-R"/>
</dbReference>
<dbReference type="OrthoDB" id="9757876at2"/>
<keyword evidence="1" id="KW-0812">Transmembrane</keyword>
<feature type="transmembrane region" description="Helical" evidence="1">
    <location>
        <begin position="536"/>
        <end position="558"/>
    </location>
</feature>
<feature type="transmembrane region" description="Helical" evidence="1">
    <location>
        <begin position="893"/>
        <end position="912"/>
    </location>
</feature>
<evidence type="ECO:0000259" key="2">
    <source>
        <dbReference type="PROSITE" id="PS50156"/>
    </source>
</evidence>
<dbReference type="GO" id="GO:0005886">
    <property type="term" value="C:plasma membrane"/>
    <property type="evidence" value="ECO:0007669"/>
    <property type="project" value="TreeGrafter"/>
</dbReference>
<dbReference type="GO" id="GO:0042910">
    <property type="term" value="F:xenobiotic transmembrane transporter activity"/>
    <property type="evidence" value="ECO:0007669"/>
    <property type="project" value="TreeGrafter"/>
</dbReference>
<dbReference type="EMBL" id="CP002028">
    <property type="protein sequence ID" value="ADG81799.1"/>
    <property type="molecule type" value="Genomic_DNA"/>
</dbReference>
<feature type="transmembrane region" description="Helical" evidence="1">
    <location>
        <begin position="429"/>
        <end position="449"/>
    </location>
</feature>
<dbReference type="Gene3D" id="3.30.70.1440">
    <property type="entry name" value="Multidrug efflux transporter AcrB pore domain"/>
    <property type="match status" value="1"/>
</dbReference>
<feature type="transmembrane region" description="Helical" evidence="1">
    <location>
        <begin position="12"/>
        <end position="29"/>
    </location>
</feature>
<evidence type="ECO:0000313" key="4">
    <source>
        <dbReference type="Proteomes" id="UP000002377"/>
    </source>
</evidence>
<dbReference type="Proteomes" id="UP000002377">
    <property type="component" value="Chromosome"/>
</dbReference>
<dbReference type="Gene3D" id="1.20.1640.10">
    <property type="entry name" value="Multidrug efflux transporter AcrB transmembrane domain"/>
    <property type="match status" value="2"/>
</dbReference>
<dbReference type="SUPFAM" id="SSF82714">
    <property type="entry name" value="Multidrug efflux transporter AcrB TolC docking domain, DN and DC subdomains"/>
    <property type="match status" value="2"/>
</dbReference>
<feature type="transmembrane region" description="Helical" evidence="1">
    <location>
        <begin position="335"/>
        <end position="351"/>
    </location>
</feature>
<feature type="transmembrane region" description="Helical" evidence="1">
    <location>
        <begin position="998"/>
        <end position="1022"/>
    </location>
</feature>
<keyword evidence="4" id="KW-1185">Reference proteome</keyword>
<dbReference type="SUPFAM" id="SSF82866">
    <property type="entry name" value="Multidrug efflux transporter AcrB transmembrane domain"/>
    <property type="match status" value="2"/>
</dbReference>
<dbReference type="Gene3D" id="3.30.2090.10">
    <property type="entry name" value="Multidrug efflux transporter AcrB TolC docking domain, DN and DC subdomains"/>
    <property type="match status" value="2"/>
</dbReference>
<evidence type="ECO:0000256" key="1">
    <source>
        <dbReference type="SAM" id="Phobius"/>
    </source>
</evidence>
<evidence type="ECO:0000313" key="3">
    <source>
        <dbReference type="EMBL" id="ADG81799.1"/>
    </source>
</evidence>
<dbReference type="AlphaFoldDB" id="D5XDF1"/>
<dbReference type="PANTHER" id="PTHR32063:SF0">
    <property type="entry name" value="SWARMING MOTILITY PROTEIN SWRC"/>
    <property type="match status" value="1"/>
</dbReference>
<dbReference type="PRINTS" id="PR00702">
    <property type="entry name" value="ACRIFLAVINRP"/>
</dbReference>
<feature type="transmembrane region" description="Helical" evidence="1">
    <location>
        <begin position="384"/>
        <end position="408"/>
    </location>
</feature>
<dbReference type="KEGG" id="tjr:TherJR_0933"/>
<dbReference type="eggNOG" id="COG0841">
    <property type="taxonomic scope" value="Bacteria"/>
</dbReference>
<feature type="transmembrane region" description="Helical" evidence="1">
    <location>
        <begin position="867"/>
        <end position="886"/>
    </location>
</feature>
<accession>D5XDF1</accession>
<name>D5XDF1_THEPJ</name>
<dbReference type="SUPFAM" id="SSF82693">
    <property type="entry name" value="Multidrug efflux transporter AcrB pore domain, PN1, PN2, PC1 and PC2 subdomains"/>
    <property type="match status" value="3"/>
</dbReference>
<dbReference type="HOGENOM" id="CLU_002755_1_2_9"/>
<dbReference type="InterPro" id="IPR027463">
    <property type="entry name" value="AcrB_DN_DC_subdom"/>
</dbReference>